<dbReference type="SMART" id="SM00388">
    <property type="entry name" value="HisKA"/>
    <property type="match status" value="1"/>
</dbReference>
<dbReference type="Gene3D" id="3.30.565.10">
    <property type="entry name" value="Histidine kinase-like ATPase, C-terminal domain"/>
    <property type="match status" value="1"/>
</dbReference>
<gene>
    <name evidence="5" type="ORF">BSU04_29870</name>
</gene>
<dbReference type="Proteomes" id="UP000214720">
    <property type="component" value="Unassembled WGS sequence"/>
</dbReference>
<dbReference type="Pfam" id="PF00512">
    <property type="entry name" value="HisKA"/>
    <property type="match status" value="1"/>
</dbReference>
<organism evidence="5 6">
    <name type="scientific">Caballeronia sordidicola</name>
    <name type="common">Burkholderia sordidicola</name>
    <dbReference type="NCBI Taxonomy" id="196367"/>
    <lineage>
        <taxon>Bacteria</taxon>
        <taxon>Pseudomonadati</taxon>
        <taxon>Pseudomonadota</taxon>
        <taxon>Betaproteobacteria</taxon>
        <taxon>Burkholderiales</taxon>
        <taxon>Burkholderiaceae</taxon>
        <taxon>Caballeronia</taxon>
    </lineage>
</organism>
<dbReference type="Pfam" id="PF01590">
    <property type="entry name" value="GAF"/>
    <property type="match status" value="1"/>
</dbReference>
<dbReference type="EMBL" id="MTHB01000200">
    <property type="protein sequence ID" value="OXC74870.1"/>
    <property type="molecule type" value="Genomic_DNA"/>
</dbReference>
<dbReference type="InterPro" id="IPR036097">
    <property type="entry name" value="HisK_dim/P_sf"/>
</dbReference>
<dbReference type="EC" id="2.7.13.3" evidence="2"/>
<dbReference type="PROSITE" id="PS50109">
    <property type="entry name" value="HIS_KIN"/>
    <property type="match status" value="1"/>
</dbReference>
<dbReference type="GO" id="GO:0000155">
    <property type="term" value="F:phosphorelay sensor kinase activity"/>
    <property type="evidence" value="ECO:0007669"/>
    <property type="project" value="InterPro"/>
</dbReference>
<dbReference type="PRINTS" id="PR00344">
    <property type="entry name" value="BCTRLSENSOR"/>
</dbReference>
<sequence>MAAAFPFNESHRLRRLKTFGILDTPAEEHFDSITKAAASLLQAPIALLNFIDETREWCKSAWGMEPRWAKREESLCAQALLTNDILVIPDATADEEFRNHPQVVGERNVVFYVGAVLKASDGTALGTLCVIAHEPRKLSESERATLKTLAEHAVLHLEKRQASAELLEMRRCIDEAERHQEEFLAMLAHELRAPLAPIQAGIAILDRPEATDAERAWAREIVRRHVGQMGHIVGDLLSTSLATTGVMQLNPEPVSVKNLIENALELTNAAIVDRGHTVSISVDASLYAFADPTQCSIVIANMIENAAVYTPANGRIHLTADGDGLNVFIRVADNGIGIANEDIDAIFKLFKQGKRPLARSVGGMGLGLTLARNWLSCTAGRSLRVVRASGAVASSRSAFAARLLENHRPPGPPKLWRHQPHRCPF</sequence>
<comment type="catalytic activity">
    <reaction evidence="1">
        <text>ATP + protein L-histidine = ADP + protein N-phospho-L-histidine.</text>
        <dbReference type="EC" id="2.7.13.3"/>
    </reaction>
</comment>
<dbReference type="InterPro" id="IPR003594">
    <property type="entry name" value="HATPase_dom"/>
</dbReference>
<comment type="caution">
    <text evidence="5">The sequence shown here is derived from an EMBL/GenBank/DDBJ whole genome shotgun (WGS) entry which is preliminary data.</text>
</comment>
<evidence type="ECO:0000256" key="2">
    <source>
        <dbReference type="ARBA" id="ARBA00012438"/>
    </source>
</evidence>
<evidence type="ECO:0000256" key="3">
    <source>
        <dbReference type="ARBA" id="ARBA00022553"/>
    </source>
</evidence>
<dbReference type="RefSeq" id="WP_179258474.1">
    <property type="nucleotide sequence ID" value="NZ_MTHB01000200.1"/>
</dbReference>
<evidence type="ECO:0000313" key="6">
    <source>
        <dbReference type="Proteomes" id="UP000214720"/>
    </source>
</evidence>
<protein>
    <recommendedName>
        <fullName evidence="2">histidine kinase</fullName>
        <ecNumber evidence="2">2.7.13.3</ecNumber>
    </recommendedName>
</protein>
<dbReference type="SUPFAM" id="SSF47384">
    <property type="entry name" value="Homodimeric domain of signal transducing histidine kinase"/>
    <property type="match status" value="1"/>
</dbReference>
<dbReference type="InterPro" id="IPR029016">
    <property type="entry name" value="GAF-like_dom_sf"/>
</dbReference>
<dbReference type="InterPro" id="IPR036890">
    <property type="entry name" value="HATPase_C_sf"/>
</dbReference>
<dbReference type="AlphaFoldDB" id="A0A226WVP0"/>
<feature type="domain" description="Histidine kinase" evidence="4">
    <location>
        <begin position="186"/>
        <end position="381"/>
    </location>
</feature>
<dbReference type="SMART" id="SM00065">
    <property type="entry name" value="GAF"/>
    <property type="match status" value="1"/>
</dbReference>
<dbReference type="InterPro" id="IPR005467">
    <property type="entry name" value="His_kinase_dom"/>
</dbReference>
<keyword evidence="3" id="KW-0597">Phosphoprotein</keyword>
<dbReference type="Gene3D" id="1.10.287.130">
    <property type="match status" value="1"/>
</dbReference>
<proteinExistence type="predicted"/>
<evidence type="ECO:0000256" key="1">
    <source>
        <dbReference type="ARBA" id="ARBA00000085"/>
    </source>
</evidence>
<dbReference type="Gene3D" id="3.30.450.40">
    <property type="match status" value="1"/>
</dbReference>
<accession>A0A226WVP0</accession>
<evidence type="ECO:0000259" key="4">
    <source>
        <dbReference type="PROSITE" id="PS50109"/>
    </source>
</evidence>
<dbReference type="CDD" id="cd00082">
    <property type="entry name" value="HisKA"/>
    <property type="match status" value="1"/>
</dbReference>
<evidence type="ECO:0000313" key="5">
    <source>
        <dbReference type="EMBL" id="OXC74870.1"/>
    </source>
</evidence>
<dbReference type="InterPro" id="IPR004358">
    <property type="entry name" value="Sig_transdc_His_kin-like_C"/>
</dbReference>
<dbReference type="InterPro" id="IPR003018">
    <property type="entry name" value="GAF"/>
</dbReference>
<name>A0A226WVP0_CABSO</name>
<dbReference type="SMART" id="SM00387">
    <property type="entry name" value="HATPase_c"/>
    <property type="match status" value="1"/>
</dbReference>
<dbReference type="SUPFAM" id="SSF55781">
    <property type="entry name" value="GAF domain-like"/>
    <property type="match status" value="1"/>
</dbReference>
<dbReference type="Pfam" id="PF02518">
    <property type="entry name" value="HATPase_c"/>
    <property type="match status" value="1"/>
</dbReference>
<dbReference type="SUPFAM" id="SSF55874">
    <property type="entry name" value="ATPase domain of HSP90 chaperone/DNA topoisomerase II/histidine kinase"/>
    <property type="match status" value="1"/>
</dbReference>
<dbReference type="PANTHER" id="PTHR43102:SF2">
    <property type="entry name" value="GAF DOMAIN-CONTAINING PROTEIN"/>
    <property type="match status" value="1"/>
</dbReference>
<reference evidence="6" key="1">
    <citation type="submission" date="2017-01" db="EMBL/GenBank/DDBJ databases">
        <title>Genome Analysis of Deinococcus marmoris KOPRI26562.</title>
        <authorList>
            <person name="Kim J.H."/>
            <person name="Oh H.-M."/>
        </authorList>
    </citation>
    <scope>NUCLEOTIDE SEQUENCE [LARGE SCALE GENOMIC DNA]</scope>
    <source>
        <strain evidence="6">PAMC 26633</strain>
    </source>
</reference>
<dbReference type="InterPro" id="IPR003661">
    <property type="entry name" value="HisK_dim/P_dom"/>
</dbReference>
<dbReference type="PANTHER" id="PTHR43102">
    <property type="entry name" value="SLR1143 PROTEIN"/>
    <property type="match status" value="1"/>
</dbReference>